<dbReference type="RefSeq" id="WP_009765832.1">
    <property type="nucleotide sequence ID" value="NZ_GL982997.1"/>
</dbReference>
<dbReference type="InterPro" id="IPR013022">
    <property type="entry name" value="Xyl_isomerase-like_TIM-brl"/>
</dbReference>
<dbReference type="InterPro" id="IPR036237">
    <property type="entry name" value="Xyl_isomerase-like_sf"/>
</dbReference>
<gene>
    <name evidence="2" type="ORF">HMPREF9372_0965</name>
</gene>
<dbReference type="EMBL" id="AFPZ01000024">
    <property type="protein sequence ID" value="EGQ27043.1"/>
    <property type="molecule type" value="Genomic_DNA"/>
</dbReference>
<comment type="caution">
    <text evidence="2">The sequence shown here is derived from an EMBL/GenBank/DDBJ whole genome shotgun (WGS) entry which is preliminary data.</text>
</comment>
<evidence type="ECO:0000313" key="2">
    <source>
        <dbReference type="EMBL" id="EGQ27043.1"/>
    </source>
</evidence>
<dbReference type="InterPro" id="IPR050312">
    <property type="entry name" value="IolE/XylAMocC-like"/>
</dbReference>
<dbReference type="Gene3D" id="3.20.20.150">
    <property type="entry name" value="Divalent-metal-dependent TIM barrel enzymes"/>
    <property type="match status" value="1"/>
</dbReference>
<dbReference type="eggNOG" id="COG1082">
    <property type="taxonomic scope" value="Bacteria"/>
</dbReference>
<dbReference type="SUPFAM" id="SSF51658">
    <property type="entry name" value="Xylose isomerase-like"/>
    <property type="match status" value="1"/>
</dbReference>
<accession>F9DQ85</accession>
<dbReference type="OrthoDB" id="110795at2"/>
<protein>
    <submittedName>
        <fullName evidence="2">Family 2 AP endonuclease</fullName>
    </submittedName>
</protein>
<keyword evidence="2" id="KW-0540">Nuclease</keyword>
<name>F9DQ85_9BACL</name>
<organism evidence="2 3">
    <name type="scientific">Sporosarcina newyorkensis 2681</name>
    <dbReference type="NCBI Taxonomy" id="1027292"/>
    <lineage>
        <taxon>Bacteria</taxon>
        <taxon>Bacillati</taxon>
        <taxon>Bacillota</taxon>
        <taxon>Bacilli</taxon>
        <taxon>Bacillales</taxon>
        <taxon>Caryophanaceae</taxon>
        <taxon>Sporosarcina</taxon>
    </lineage>
</organism>
<feature type="domain" description="Xylose isomerase-like TIM barrel" evidence="1">
    <location>
        <begin position="43"/>
        <end position="245"/>
    </location>
</feature>
<evidence type="ECO:0000259" key="1">
    <source>
        <dbReference type="Pfam" id="PF01261"/>
    </source>
</evidence>
<reference evidence="2 3" key="1">
    <citation type="submission" date="2011-04" db="EMBL/GenBank/DDBJ databases">
        <authorList>
            <person name="Muzny D."/>
            <person name="Qin X."/>
            <person name="Deng J."/>
            <person name="Jiang H."/>
            <person name="Liu Y."/>
            <person name="Qu J."/>
            <person name="Song X.-Z."/>
            <person name="Zhang L."/>
            <person name="Thornton R."/>
            <person name="Coyle M."/>
            <person name="Francisco L."/>
            <person name="Jackson L."/>
            <person name="Javaid M."/>
            <person name="Korchina V."/>
            <person name="Kovar C."/>
            <person name="Mata R."/>
            <person name="Mathew T."/>
            <person name="Ngo R."/>
            <person name="Nguyen L."/>
            <person name="Nguyen N."/>
            <person name="Okwuonu G."/>
            <person name="Ongeri F."/>
            <person name="Pham C."/>
            <person name="Simmons D."/>
            <person name="Wilczek-Boney K."/>
            <person name="Hale W."/>
            <person name="Jakkamsetti A."/>
            <person name="Pham P."/>
            <person name="Ruth R."/>
            <person name="San Lucas F."/>
            <person name="Warren J."/>
            <person name="Zhang J."/>
            <person name="Zhao Z."/>
            <person name="Zhou C."/>
            <person name="Zhu D."/>
            <person name="Lee S."/>
            <person name="Bess C."/>
            <person name="Blankenburg K."/>
            <person name="Forbes L."/>
            <person name="Fu Q."/>
            <person name="Gubbala S."/>
            <person name="Hirani K."/>
            <person name="Jayaseelan J.C."/>
            <person name="Lara F."/>
            <person name="Munidasa M."/>
            <person name="Palculict T."/>
            <person name="Patil S."/>
            <person name="Pu L.-L."/>
            <person name="Saada N."/>
            <person name="Tang L."/>
            <person name="Weissenberger G."/>
            <person name="Zhu Y."/>
            <person name="Hemphill L."/>
            <person name="Shang Y."/>
            <person name="Youmans B."/>
            <person name="Ayvaz T."/>
            <person name="Ross M."/>
            <person name="Santibanez J."/>
            <person name="Aqrawi P."/>
            <person name="Gross S."/>
            <person name="Joshi V."/>
            <person name="Fowler G."/>
            <person name="Nazareth L."/>
            <person name="Reid J."/>
            <person name="Worley K."/>
            <person name="Petrosino J."/>
            <person name="Highlander S."/>
            <person name="Gibbs R."/>
        </authorList>
    </citation>
    <scope>NUCLEOTIDE SEQUENCE [LARGE SCALE GENOMIC DNA]</scope>
    <source>
        <strain evidence="2 3">2681</strain>
    </source>
</reference>
<dbReference type="HOGENOM" id="CLU_979722_0_0_9"/>
<dbReference type="AlphaFoldDB" id="F9DQ85"/>
<keyword evidence="2" id="KW-0378">Hydrolase</keyword>
<sequence>MNIYVSTSAIKKPFNLETVLQHYDDMNIRYVELGSSHKYCFTIEEVLRKYQHMNFVIHNYFPPPEEPFALNLSSIDEEVRKQSIEHAKKAIDLCVDCNSPIYSIHAGMVANPKKIEFFEGFSFEEIDVNEDIYEMCFNFLVESCKEINEYAVRKGIKFAIETSGGHPKKFKYLMMTTENEFKRLLNEIPSENFGILLDIGHYTISEAVYPEEDVKSFINTFKSRIFQVHIHHNDGSNDQHLPPTDKELSLLSSFAKDTILVLESMQNEPKSILQSTSEIQSYFK</sequence>
<dbReference type="Proteomes" id="UP000005316">
    <property type="component" value="Unassembled WGS sequence"/>
</dbReference>
<dbReference type="PANTHER" id="PTHR12110">
    <property type="entry name" value="HYDROXYPYRUVATE ISOMERASE"/>
    <property type="match status" value="1"/>
</dbReference>
<keyword evidence="2" id="KW-0255">Endonuclease</keyword>
<evidence type="ECO:0000313" key="3">
    <source>
        <dbReference type="Proteomes" id="UP000005316"/>
    </source>
</evidence>
<dbReference type="GO" id="GO:0004519">
    <property type="term" value="F:endonuclease activity"/>
    <property type="evidence" value="ECO:0007669"/>
    <property type="project" value="UniProtKB-KW"/>
</dbReference>
<dbReference type="Pfam" id="PF01261">
    <property type="entry name" value="AP_endonuc_2"/>
    <property type="match status" value="1"/>
</dbReference>
<proteinExistence type="predicted"/>